<dbReference type="Pfam" id="PF02625">
    <property type="entry name" value="XdhC_CoxI"/>
    <property type="match status" value="1"/>
</dbReference>
<dbReference type="InterPro" id="IPR052698">
    <property type="entry name" value="MoCofactor_Util/Proc"/>
</dbReference>
<accession>A0A560HB66</accession>
<gene>
    <name evidence="3" type="ORF">FBZ90_105174</name>
</gene>
<sequence length="297" mass="31465">MSTVPSPRIPLSAPGPLSAILAGPLARGEAVVLITVAEARGSTPREAGACMAMGADWQIGTVGGGRLEQLGLETARRMLVEDGEPVRLDVPLGPAVGQCCGGHVVLTVERVDETVLYRLRAAEATALAGQPWLMLFGAGHVGKAVARAMAPLPLRLVWVDSRASEFPPDPPVDADIRVATELPSQVALAPPGAGYLIMTHNHDLDFAITAEAIQRTDAAYVGLIGSHTKRQRFSRWYQAQGYDPVHLRRLICPIGAGLSGDKRPEVIAALTVAEVLTTLLRRPPQTTVMMGDIYGAI</sequence>
<dbReference type="NCBIfam" id="TIGR02964">
    <property type="entry name" value="xanthine_xdhC"/>
    <property type="match status" value="1"/>
</dbReference>
<dbReference type="InterPro" id="IPR003777">
    <property type="entry name" value="XdhC_CoxI"/>
</dbReference>
<dbReference type="RefSeq" id="WP_145731631.1">
    <property type="nucleotide sequence ID" value="NZ_VITR01000005.1"/>
</dbReference>
<organism evidence="3 4">
    <name type="scientific">Nitrospirillum amazonense</name>
    <dbReference type="NCBI Taxonomy" id="28077"/>
    <lineage>
        <taxon>Bacteria</taxon>
        <taxon>Pseudomonadati</taxon>
        <taxon>Pseudomonadota</taxon>
        <taxon>Alphaproteobacteria</taxon>
        <taxon>Rhodospirillales</taxon>
        <taxon>Azospirillaceae</taxon>
        <taxon>Nitrospirillum</taxon>
    </lineage>
</organism>
<name>A0A560HB66_9PROT</name>
<evidence type="ECO:0000259" key="1">
    <source>
        <dbReference type="Pfam" id="PF02625"/>
    </source>
</evidence>
<comment type="caution">
    <text evidence="3">The sequence shown here is derived from an EMBL/GenBank/DDBJ whole genome shotgun (WGS) entry which is preliminary data.</text>
</comment>
<evidence type="ECO:0000259" key="2">
    <source>
        <dbReference type="Pfam" id="PF13478"/>
    </source>
</evidence>
<dbReference type="AlphaFoldDB" id="A0A560HB66"/>
<dbReference type="PANTHER" id="PTHR30388:SF6">
    <property type="entry name" value="XANTHINE DEHYDROGENASE SUBUNIT A-RELATED"/>
    <property type="match status" value="1"/>
</dbReference>
<dbReference type="PANTHER" id="PTHR30388">
    <property type="entry name" value="ALDEHYDE OXIDOREDUCTASE MOLYBDENUM COFACTOR ASSEMBLY PROTEIN"/>
    <property type="match status" value="1"/>
</dbReference>
<dbReference type="InterPro" id="IPR014308">
    <property type="entry name" value="Xanthine_DH_XdhC"/>
</dbReference>
<keyword evidence="4" id="KW-1185">Reference proteome</keyword>
<reference evidence="3 4" key="1">
    <citation type="submission" date="2019-06" db="EMBL/GenBank/DDBJ databases">
        <title>Genomic Encyclopedia of Type Strains, Phase IV (KMG-V): Genome sequencing to study the core and pangenomes of soil and plant-associated prokaryotes.</title>
        <authorList>
            <person name="Whitman W."/>
        </authorList>
    </citation>
    <scope>NUCLEOTIDE SEQUENCE [LARGE SCALE GENOMIC DNA]</scope>
    <source>
        <strain evidence="3 4">BR 11622</strain>
    </source>
</reference>
<proteinExistence type="predicted"/>
<dbReference type="InterPro" id="IPR027051">
    <property type="entry name" value="XdhC_Rossmann_dom"/>
</dbReference>
<protein>
    <submittedName>
        <fullName evidence="3">Molybdenum cofactor sulfurylase</fullName>
    </submittedName>
</protein>
<dbReference type="EMBL" id="VITR01000005">
    <property type="protein sequence ID" value="TWB43361.1"/>
    <property type="molecule type" value="Genomic_DNA"/>
</dbReference>
<evidence type="ECO:0000313" key="3">
    <source>
        <dbReference type="EMBL" id="TWB43361.1"/>
    </source>
</evidence>
<dbReference type="OrthoDB" id="61481at2"/>
<dbReference type="Proteomes" id="UP000315751">
    <property type="component" value="Unassembled WGS sequence"/>
</dbReference>
<feature type="domain" description="XdhC- CoxI" evidence="1">
    <location>
        <begin position="25"/>
        <end position="83"/>
    </location>
</feature>
<evidence type="ECO:0000313" key="4">
    <source>
        <dbReference type="Proteomes" id="UP000315751"/>
    </source>
</evidence>
<feature type="domain" description="XdhC Rossmann" evidence="2">
    <location>
        <begin position="133"/>
        <end position="275"/>
    </location>
</feature>
<dbReference type="Pfam" id="PF13478">
    <property type="entry name" value="XdhC_C"/>
    <property type="match status" value="1"/>
</dbReference>
<dbReference type="Gene3D" id="3.40.50.720">
    <property type="entry name" value="NAD(P)-binding Rossmann-like Domain"/>
    <property type="match status" value="1"/>
</dbReference>